<protein>
    <submittedName>
        <fullName evidence="1">Uncharacterized protein</fullName>
    </submittedName>
</protein>
<comment type="caution">
    <text evidence="1">The sequence shown here is derived from an EMBL/GenBank/DDBJ whole genome shotgun (WGS) entry which is preliminary data.</text>
</comment>
<gene>
    <name evidence="1" type="ORF">H5410_056910</name>
</gene>
<accession>A0A9J5WP31</accession>
<sequence length="121" mass="14004">MVKLMLREEMTLRMKVILNKIGEVLFQNVEKPLVLKSLERNGKTTSVKLKVSICQNIRLKTLFAENRPNRIPRDQWSGLVSYWLSLDKAKAHSKQIETIGPIKRCLSQCEIQSIATLMHEQ</sequence>
<organism evidence="1 2">
    <name type="scientific">Solanum commersonii</name>
    <name type="common">Commerson's wild potato</name>
    <name type="synonym">Commerson's nightshade</name>
    <dbReference type="NCBI Taxonomy" id="4109"/>
    <lineage>
        <taxon>Eukaryota</taxon>
        <taxon>Viridiplantae</taxon>
        <taxon>Streptophyta</taxon>
        <taxon>Embryophyta</taxon>
        <taxon>Tracheophyta</taxon>
        <taxon>Spermatophyta</taxon>
        <taxon>Magnoliopsida</taxon>
        <taxon>eudicotyledons</taxon>
        <taxon>Gunneridae</taxon>
        <taxon>Pentapetalae</taxon>
        <taxon>asterids</taxon>
        <taxon>lamiids</taxon>
        <taxon>Solanales</taxon>
        <taxon>Solanaceae</taxon>
        <taxon>Solanoideae</taxon>
        <taxon>Solaneae</taxon>
        <taxon>Solanum</taxon>
    </lineage>
</organism>
<dbReference type="EMBL" id="JACXVP010000011">
    <property type="protein sequence ID" value="KAG5576776.1"/>
    <property type="molecule type" value="Genomic_DNA"/>
</dbReference>
<keyword evidence="2" id="KW-1185">Reference proteome</keyword>
<dbReference type="Proteomes" id="UP000824120">
    <property type="component" value="Chromosome 11"/>
</dbReference>
<dbReference type="OrthoDB" id="1226703at2759"/>
<evidence type="ECO:0000313" key="2">
    <source>
        <dbReference type="Proteomes" id="UP000824120"/>
    </source>
</evidence>
<reference evidence="1 2" key="1">
    <citation type="submission" date="2020-09" db="EMBL/GenBank/DDBJ databases">
        <title>De no assembly of potato wild relative species, Solanum commersonii.</title>
        <authorList>
            <person name="Cho K."/>
        </authorList>
    </citation>
    <scope>NUCLEOTIDE SEQUENCE [LARGE SCALE GENOMIC DNA]</scope>
    <source>
        <strain evidence="1">LZ3.2</strain>
        <tissue evidence="1">Leaf</tissue>
    </source>
</reference>
<name>A0A9J5WP31_SOLCO</name>
<dbReference type="AlphaFoldDB" id="A0A9J5WP31"/>
<proteinExistence type="predicted"/>
<evidence type="ECO:0000313" key="1">
    <source>
        <dbReference type="EMBL" id="KAG5576776.1"/>
    </source>
</evidence>